<evidence type="ECO:0000256" key="12">
    <source>
        <dbReference type="RuleBase" id="RU367119"/>
    </source>
</evidence>
<dbReference type="NCBIfam" id="TIGR02136">
    <property type="entry name" value="ptsS_2"/>
    <property type="match status" value="1"/>
</dbReference>
<organism evidence="14 15">
    <name type="scientific">Limosilactobacillus pontis</name>
    <dbReference type="NCBI Taxonomy" id="35787"/>
    <lineage>
        <taxon>Bacteria</taxon>
        <taxon>Bacillati</taxon>
        <taxon>Bacillota</taxon>
        <taxon>Bacilli</taxon>
        <taxon>Lactobacillales</taxon>
        <taxon>Lactobacillaceae</taxon>
        <taxon>Limosilactobacillus</taxon>
    </lineage>
</organism>
<dbReference type="InterPro" id="IPR011862">
    <property type="entry name" value="Phos-bd"/>
</dbReference>
<sequence length="289" mass="31344">MKRIITIVITAAIIVGLGIGWIAAKKQPPLSKVTIVGSSALQPLTEAVTKEYRTVNPRASITVQGGGSGTGLSQVQAGAVNIGSSDIFAEQKGGIDQQKLRDHIVAVSGIVPIVNRDLGIHDLSLTRLRQIYTGQVTNWRQLGGPDLPITVINRAAGSGTRVAFEQVVLKNRRAVNAQEQDSNGTVKEIVARTPGAISYISAAYLSPQVQSLKIAGVTATAKNITTNRWPLWSYEHMYTQQKPTQATQKFIDYMQSKQVQQTLVKQAHYVNIHDMQVQKDAAGRIQGKE</sequence>
<evidence type="ECO:0000256" key="3">
    <source>
        <dbReference type="ARBA" id="ARBA00008725"/>
    </source>
</evidence>
<dbReference type="InterPro" id="IPR050811">
    <property type="entry name" value="Phosphate_ABC_transporter"/>
</dbReference>
<dbReference type="Pfam" id="PF12849">
    <property type="entry name" value="PBP_like_2"/>
    <property type="match status" value="1"/>
</dbReference>
<keyword evidence="7 12" id="KW-0592">Phosphate transport</keyword>
<dbReference type="CDD" id="cd13653">
    <property type="entry name" value="PBP2_phosphate_like_1"/>
    <property type="match status" value="1"/>
</dbReference>
<keyword evidence="5 12" id="KW-0813">Transport</keyword>
<keyword evidence="9" id="KW-0472">Membrane</keyword>
<evidence type="ECO:0000313" key="15">
    <source>
        <dbReference type="Proteomes" id="UP001529343"/>
    </source>
</evidence>
<keyword evidence="10 12" id="KW-0564">Palmitate</keyword>
<accession>A0ABT7UVI5</accession>
<evidence type="ECO:0000256" key="8">
    <source>
        <dbReference type="ARBA" id="ARBA00022729"/>
    </source>
</evidence>
<protein>
    <recommendedName>
        <fullName evidence="12">Phosphate-binding protein</fullName>
    </recommendedName>
</protein>
<evidence type="ECO:0000256" key="4">
    <source>
        <dbReference type="ARBA" id="ARBA00011529"/>
    </source>
</evidence>
<evidence type="ECO:0000313" key="14">
    <source>
        <dbReference type="EMBL" id="MDM8265720.1"/>
    </source>
</evidence>
<evidence type="ECO:0000256" key="1">
    <source>
        <dbReference type="ARBA" id="ARBA00002841"/>
    </source>
</evidence>
<evidence type="ECO:0000256" key="6">
    <source>
        <dbReference type="ARBA" id="ARBA00022475"/>
    </source>
</evidence>
<evidence type="ECO:0000256" key="5">
    <source>
        <dbReference type="ARBA" id="ARBA00022448"/>
    </source>
</evidence>
<comment type="similarity">
    <text evidence="3 12">Belongs to the PstS family.</text>
</comment>
<evidence type="ECO:0000256" key="7">
    <source>
        <dbReference type="ARBA" id="ARBA00022592"/>
    </source>
</evidence>
<dbReference type="PANTHER" id="PTHR30570:SF4">
    <property type="entry name" value="PHOSPHATE-BINDING PROTEIN PSTS 1"/>
    <property type="match status" value="1"/>
</dbReference>
<comment type="caution">
    <text evidence="14">The sequence shown here is derived from an EMBL/GenBank/DDBJ whole genome shotgun (WGS) entry which is preliminary data.</text>
</comment>
<dbReference type="PANTHER" id="PTHR30570">
    <property type="entry name" value="PERIPLASMIC PHOSPHATE BINDING COMPONENT OF PHOSPHATE ABC TRANSPORTER"/>
    <property type="match status" value="1"/>
</dbReference>
<comment type="function">
    <text evidence="12">Involved in the system for phosphate transport across the cytoplasmic membrane.</text>
</comment>
<evidence type="ECO:0000259" key="13">
    <source>
        <dbReference type="Pfam" id="PF12849"/>
    </source>
</evidence>
<gene>
    <name evidence="14" type="ORF">QUW44_00840</name>
</gene>
<evidence type="ECO:0000256" key="11">
    <source>
        <dbReference type="ARBA" id="ARBA00023288"/>
    </source>
</evidence>
<evidence type="ECO:0000256" key="10">
    <source>
        <dbReference type="ARBA" id="ARBA00023139"/>
    </source>
</evidence>
<dbReference type="EMBL" id="JAUDDW010000002">
    <property type="protein sequence ID" value="MDM8265720.1"/>
    <property type="molecule type" value="Genomic_DNA"/>
</dbReference>
<keyword evidence="8" id="KW-0732">Signal</keyword>
<comment type="subunit">
    <text evidence="4 12">The complex is composed of two ATP-binding proteins (PstB), two transmembrane proteins (PstC and PstA) and a solute-binding protein (PstS).</text>
</comment>
<feature type="domain" description="PBP" evidence="13">
    <location>
        <begin position="26"/>
        <end position="257"/>
    </location>
</feature>
<dbReference type="Proteomes" id="UP001529343">
    <property type="component" value="Unassembled WGS sequence"/>
</dbReference>
<evidence type="ECO:0000256" key="9">
    <source>
        <dbReference type="ARBA" id="ARBA00023136"/>
    </source>
</evidence>
<comment type="function">
    <text evidence="1">Part of the ABC transporter complex PstSACB involved in phosphate import.</text>
</comment>
<comment type="subcellular location">
    <subcellularLocation>
        <location evidence="2 12">Cell membrane</location>
        <topology evidence="2 12">Lipid-anchor</topology>
    </subcellularLocation>
</comment>
<name>A0ABT7UVI5_9LACO</name>
<dbReference type="RefSeq" id="WP_283594138.1">
    <property type="nucleotide sequence ID" value="NZ_JAUDDW010000002.1"/>
</dbReference>
<proteinExistence type="inferred from homology"/>
<reference evidence="15" key="1">
    <citation type="submission" date="2023-06" db="EMBL/GenBank/DDBJ databases">
        <title>Identification and characterization of horizontal gene transfer across gut microbiota members of farm animals based on homology search.</title>
        <authorList>
            <person name="Zeman M."/>
            <person name="Kubasova T."/>
            <person name="Jahodarova E."/>
            <person name="Nykrynova M."/>
            <person name="Rychlik I."/>
        </authorList>
    </citation>
    <scope>NUCLEOTIDE SEQUENCE [LARGE SCALE GENOMIC DNA]</scope>
    <source>
        <strain evidence="15">161_Gplus</strain>
    </source>
</reference>
<evidence type="ECO:0000256" key="2">
    <source>
        <dbReference type="ARBA" id="ARBA00004193"/>
    </source>
</evidence>
<dbReference type="InterPro" id="IPR024370">
    <property type="entry name" value="PBP_domain"/>
</dbReference>
<keyword evidence="15" id="KW-1185">Reference proteome</keyword>
<keyword evidence="11 12" id="KW-0449">Lipoprotein</keyword>
<keyword evidence="6 12" id="KW-1003">Cell membrane</keyword>